<sequence length="138" mass="14659">MQTSTGLRRNGLFGIVVCLLVFALAPVTAGAHGFSRPLGWWLLLAFTLAALAFSLHLIFDALLFRLAGSHPDERSGLAAVDDSLARFGLRAAASEPRPFAARLSGSRGIVWRQRFALAAGLLVYAILLVDAVEGPVAC</sequence>
<name>A0A2U2DUM1_9HYPH</name>
<evidence type="ECO:0000313" key="2">
    <source>
        <dbReference type="EMBL" id="PWE56997.1"/>
    </source>
</evidence>
<dbReference type="AlphaFoldDB" id="A0A2U2DUM1"/>
<feature type="transmembrane region" description="Helical" evidence="1">
    <location>
        <begin position="115"/>
        <end position="132"/>
    </location>
</feature>
<dbReference type="OrthoDB" id="8447236at2"/>
<keyword evidence="3" id="KW-1185">Reference proteome</keyword>
<dbReference type="Proteomes" id="UP000245252">
    <property type="component" value="Unassembled WGS sequence"/>
</dbReference>
<evidence type="ECO:0000256" key="1">
    <source>
        <dbReference type="SAM" id="Phobius"/>
    </source>
</evidence>
<evidence type="ECO:0000313" key="3">
    <source>
        <dbReference type="Proteomes" id="UP000245252"/>
    </source>
</evidence>
<gene>
    <name evidence="2" type="ORF">DEM27_04955</name>
</gene>
<accession>A0A2U2DUM1</accession>
<organism evidence="2 3">
    <name type="scientific">Metarhizobium album</name>
    <dbReference type="NCBI Taxonomy" id="2182425"/>
    <lineage>
        <taxon>Bacteria</taxon>
        <taxon>Pseudomonadati</taxon>
        <taxon>Pseudomonadota</taxon>
        <taxon>Alphaproteobacteria</taxon>
        <taxon>Hyphomicrobiales</taxon>
        <taxon>Rhizobiaceae</taxon>
        <taxon>Metarhizobium</taxon>
    </lineage>
</organism>
<comment type="caution">
    <text evidence="2">The sequence shown here is derived from an EMBL/GenBank/DDBJ whole genome shotgun (WGS) entry which is preliminary data.</text>
</comment>
<protein>
    <submittedName>
        <fullName evidence="2">Uncharacterized protein</fullName>
    </submittedName>
</protein>
<feature type="transmembrane region" description="Helical" evidence="1">
    <location>
        <begin position="12"/>
        <end position="34"/>
    </location>
</feature>
<reference evidence="2 3" key="1">
    <citation type="submission" date="2018-05" db="EMBL/GenBank/DDBJ databases">
        <title>The draft genome of strain NS-104.</title>
        <authorList>
            <person name="Hang P."/>
            <person name="Jiang J."/>
        </authorList>
    </citation>
    <scope>NUCLEOTIDE SEQUENCE [LARGE SCALE GENOMIC DNA]</scope>
    <source>
        <strain evidence="2 3">NS-104</strain>
    </source>
</reference>
<dbReference type="RefSeq" id="WP_109457101.1">
    <property type="nucleotide sequence ID" value="NZ_QFBC01000002.1"/>
</dbReference>
<keyword evidence="1" id="KW-0812">Transmembrane</keyword>
<proteinExistence type="predicted"/>
<feature type="transmembrane region" description="Helical" evidence="1">
    <location>
        <begin position="40"/>
        <end position="64"/>
    </location>
</feature>
<dbReference type="EMBL" id="QFBC01000002">
    <property type="protein sequence ID" value="PWE56997.1"/>
    <property type="molecule type" value="Genomic_DNA"/>
</dbReference>
<keyword evidence="1" id="KW-0472">Membrane</keyword>
<keyword evidence="1" id="KW-1133">Transmembrane helix</keyword>